<feature type="compositionally biased region" description="Low complexity" evidence="2">
    <location>
        <begin position="543"/>
        <end position="553"/>
    </location>
</feature>
<feature type="compositionally biased region" description="Pro residues" evidence="2">
    <location>
        <begin position="143"/>
        <end position="160"/>
    </location>
</feature>
<dbReference type="AlphaFoldDB" id="A0A8E2DR70"/>
<accession>A0A8E2DR70</accession>
<feature type="compositionally biased region" description="Low complexity" evidence="2">
    <location>
        <begin position="98"/>
        <end position="119"/>
    </location>
</feature>
<feature type="region of interest" description="Disordered" evidence="2">
    <location>
        <begin position="268"/>
        <end position="292"/>
    </location>
</feature>
<feature type="coiled-coil region" evidence="1">
    <location>
        <begin position="845"/>
        <end position="872"/>
    </location>
</feature>
<dbReference type="EMBL" id="KV722344">
    <property type="protein sequence ID" value="OCH94354.1"/>
    <property type="molecule type" value="Genomic_DNA"/>
</dbReference>
<evidence type="ECO:0000256" key="1">
    <source>
        <dbReference type="SAM" id="Coils"/>
    </source>
</evidence>
<keyword evidence="1" id="KW-0175">Coiled coil</keyword>
<feature type="compositionally biased region" description="Basic and acidic residues" evidence="2">
    <location>
        <begin position="658"/>
        <end position="672"/>
    </location>
</feature>
<feature type="region of interest" description="Disordered" evidence="2">
    <location>
        <begin position="431"/>
        <end position="454"/>
    </location>
</feature>
<evidence type="ECO:0000313" key="3">
    <source>
        <dbReference type="EMBL" id="OCH94354.1"/>
    </source>
</evidence>
<feature type="compositionally biased region" description="Polar residues" evidence="2">
    <location>
        <begin position="403"/>
        <end position="414"/>
    </location>
</feature>
<feature type="compositionally biased region" description="Polar residues" evidence="2">
    <location>
        <begin position="623"/>
        <end position="647"/>
    </location>
</feature>
<feature type="region of interest" description="Disordered" evidence="2">
    <location>
        <begin position="1"/>
        <end position="60"/>
    </location>
</feature>
<keyword evidence="4" id="KW-1185">Reference proteome</keyword>
<feature type="compositionally biased region" description="Polar residues" evidence="2">
    <location>
        <begin position="509"/>
        <end position="526"/>
    </location>
</feature>
<sequence>MQLDQDPTHSTAIDDAQDDDGSLFGSPPPSPTLSGRGRSPLQSPLALPSGAGSSSNVGTLALPGSHLVAELPVVLPPALPSAPPMSTAQPARSSSQGASVSRPSPPATRAARSSSITSVPARRKQKSRAKTGSASSSVSSTPRPTPPISLPSPGTQPPPNFLRNQEALLGLAGVVGGVKPAQLQQTRGTTSRNPINVDELPEPPLSHAPPPREPPSLSRNPRPPPVDPSQLPPPPPADVIHSLLRQKNIIPVLGGLLRFLSNPTPPVAPSPYSATTGWHRRSSNAPPPLKRRRLNSVPAGAADWDVPYPFEKGQGPSNYTETWARERGRNLIVDLVRLLQGAAQKAALKSYMAQRQGRPETMRYGAPAEHYHPPSDWRMGAMSTPVAGQPPGSQAWHPPGPGSTAQDQQQQMTPEDSFDQLLASLLAATHTESAPPTGMSPEAAVPSMSDSSAQAGASTYVDDWLALLNTSPPGVPGDTASDWGSIFDFIIAENSNSSTEVAVPATADPTGSSTPGLPQPQTNNSPVHPPDLMVDPALLSFMSAPDPSLPSASSREDATPKPTASSAAQPVPGSNTTVAADTNAARPSTPMLVGSPLASASSLAADPPTPDWSWEFPQPEPGQGTSPEPQIATTETGEQDSLSSVDMRTTADDELEQSEPKSKGKGRAREDMQPVSGAVPDIQEPSMPLARTQGQVEASGSTAFSEAQPLPRAHSPVRQLSQPQLHAPAPVIPSTPADFLMQSFTMPSRPTSQPQPHVYAPHTHMYSSAPQTSTVTPTPAAQVSGQRQPLFPPQFVPSAASYSALSRSPYLYPPSYPVSLTPSSSTSLAQTPRPAPTRINRASVLARARALRDALTAEAQRAKVELWEATLEHAVLVNLGKDEAAARSS</sequence>
<evidence type="ECO:0000313" key="4">
    <source>
        <dbReference type="Proteomes" id="UP000250043"/>
    </source>
</evidence>
<proteinExistence type="predicted"/>
<feature type="region of interest" description="Disordered" evidence="2">
    <location>
        <begin position="499"/>
        <end position="734"/>
    </location>
</feature>
<dbReference type="OrthoDB" id="3264780at2759"/>
<feature type="compositionally biased region" description="Pro residues" evidence="2">
    <location>
        <begin position="221"/>
        <end position="237"/>
    </location>
</feature>
<gene>
    <name evidence="3" type="ORF">OBBRIDRAFT_140389</name>
</gene>
<feature type="compositionally biased region" description="Pro residues" evidence="2">
    <location>
        <begin position="202"/>
        <end position="214"/>
    </location>
</feature>
<feature type="compositionally biased region" description="Polar residues" evidence="2">
    <location>
        <begin position="182"/>
        <end position="194"/>
    </location>
</feature>
<feature type="region of interest" description="Disordered" evidence="2">
    <location>
        <begin position="179"/>
        <end position="239"/>
    </location>
</feature>
<feature type="compositionally biased region" description="Low complexity" evidence="2">
    <location>
        <begin position="595"/>
        <end position="606"/>
    </location>
</feature>
<feature type="compositionally biased region" description="Polar residues" evidence="2">
    <location>
        <begin position="692"/>
        <end position="705"/>
    </location>
</feature>
<dbReference type="Proteomes" id="UP000250043">
    <property type="component" value="Unassembled WGS sequence"/>
</dbReference>
<evidence type="ECO:0000256" key="2">
    <source>
        <dbReference type="SAM" id="MobiDB-lite"/>
    </source>
</evidence>
<feature type="compositionally biased region" description="Polar residues" evidence="2">
    <location>
        <begin position="562"/>
        <end position="580"/>
    </location>
</feature>
<name>A0A8E2DR70_9APHY</name>
<reference evidence="3 4" key="1">
    <citation type="submission" date="2016-07" db="EMBL/GenBank/DDBJ databases">
        <title>Draft genome of the white-rot fungus Obba rivulosa 3A-2.</title>
        <authorList>
            <consortium name="DOE Joint Genome Institute"/>
            <person name="Miettinen O."/>
            <person name="Riley R."/>
            <person name="Acob R."/>
            <person name="Barry K."/>
            <person name="Cullen D."/>
            <person name="De Vries R."/>
            <person name="Hainaut M."/>
            <person name="Hatakka A."/>
            <person name="Henrissat B."/>
            <person name="Hilden K."/>
            <person name="Kuo R."/>
            <person name="Labutti K."/>
            <person name="Lipzen A."/>
            <person name="Makela M.R."/>
            <person name="Sandor L."/>
            <person name="Spatafora J.W."/>
            <person name="Grigoriev I.V."/>
            <person name="Hibbett D.S."/>
        </authorList>
    </citation>
    <scope>NUCLEOTIDE SEQUENCE [LARGE SCALE GENOMIC DNA]</scope>
    <source>
        <strain evidence="3 4">3A-2</strain>
    </source>
</reference>
<feature type="compositionally biased region" description="Polar residues" evidence="2">
    <location>
        <begin position="86"/>
        <end position="97"/>
    </location>
</feature>
<feature type="region of interest" description="Disordered" evidence="2">
    <location>
        <begin position="363"/>
        <end position="415"/>
    </location>
</feature>
<protein>
    <submittedName>
        <fullName evidence="3">Uncharacterized protein</fullName>
    </submittedName>
</protein>
<feature type="region of interest" description="Disordered" evidence="2">
    <location>
        <begin position="76"/>
        <end position="165"/>
    </location>
</feature>
<feature type="compositionally biased region" description="Low complexity" evidence="2">
    <location>
        <begin position="130"/>
        <end position="142"/>
    </location>
</feature>
<organism evidence="3 4">
    <name type="scientific">Obba rivulosa</name>
    <dbReference type="NCBI Taxonomy" id="1052685"/>
    <lineage>
        <taxon>Eukaryota</taxon>
        <taxon>Fungi</taxon>
        <taxon>Dikarya</taxon>
        <taxon>Basidiomycota</taxon>
        <taxon>Agaricomycotina</taxon>
        <taxon>Agaricomycetes</taxon>
        <taxon>Polyporales</taxon>
        <taxon>Gelatoporiaceae</taxon>
        <taxon>Obba</taxon>
    </lineage>
</organism>